<dbReference type="CDD" id="cd03134">
    <property type="entry name" value="GATase1_PfpI_like"/>
    <property type="match status" value="1"/>
</dbReference>
<name>A0A380C843_SPHSI</name>
<dbReference type="Pfam" id="PF01965">
    <property type="entry name" value="DJ-1_PfpI"/>
    <property type="match status" value="1"/>
</dbReference>
<gene>
    <name evidence="3" type="primary">yhbO_1</name>
    <name evidence="3" type="ORF">NCTC11388_02329</name>
</gene>
<dbReference type="InterPro" id="IPR002818">
    <property type="entry name" value="DJ-1/PfpI"/>
</dbReference>
<protein>
    <submittedName>
        <fullName evidence="3">Intracellular protease, PfpI family</fullName>
    </submittedName>
</protein>
<dbReference type="EMBL" id="UGYW01000002">
    <property type="protein sequence ID" value="SUJ14019.1"/>
    <property type="molecule type" value="Genomic_DNA"/>
</dbReference>
<accession>A0A380C843</accession>
<dbReference type="PANTHER" id="PTHR42733">
    <property type="entry name" value="DJ-1 PROTEIN"/>
    <property type="match status" value="1"/>
</dbReference>
<dbReference type="PANTHER" id="PTHR42733:SF12">
    <property type="entry name" value="PROTEINASE"/>
    <property type="match status" value="1"/>
</dbReference>
<evidence type="ECO:0000313" key="3">
    <source>
        <dbReference type="EMBL" id="SUJ14019.1"/>
    </source>
</evidence>
<dbReference type="InterPro" id="IPR006286">
    <property type="entry name" value="C56_PfpI-like"/>
</dbReference>
<evidence type="ECO:0000313" key="4">
    <source>
        <dbReference type="Proteomes" id="UP000254893"/>
    </source>
</evidence>
<proteinExistence type="inferred from homology"/>
<evidence type="ECO:0000259" key="2">
    <source>
        <dbReference type="Pfam" id="PF01965"/>
    </source>
</evidence>
<dbReference type="Gene3D" id="3.40.50.880">
    <property type="match status" value="1"/>
</dbReference>
<dbReference type="GO" id="GO:0006508">
    <property type="term" value="P:proteolysis"/>
    <property type="evidence" value="ECO:0007669"/>
    <property type="project" value="UniProtKB-KW"/>
</dbReference>
<evidence type="ECO:0000256" key="1">
    <source>
        <dbReference type="ARBA" id="ARBA00008542"/>
    </source>
</evidence>
<dbReference type="GO" id="GO:0008233">
    <property type="term" value="F:peptidase activity"/>
    <property type="evidence" value="ECO:0007669"/>
    <property type="project" value="UniProtKB-KW"/>
</dbReference>
<dbReference type="SUPFAM" id="SSF52317">
    <property type="entry name" value="Class I glutamine amidotransferase-like"/>
    <property type="match status" value="1"/>
</dbReference>
<keyword evidence="3" id="KW-0645">Protease</keyword>
<dbReference type="InterPro" id="IPR029062">
    <property type="entry name" value="Class_I_gatase-like"/>
</dbReference>
<reference evidence="3 4" key="1">
    <citation type="submission" date="2018-06" db="EMBL/GenBank/DDBJ databases">
        <authorList>
            <consortium name="Pathogen Informatics"/>
            <person name="Doyle S."/>
        </authorList>
    </citation>
    <scope>NUCLEOTIDE SEQUENCE [LARGE SCALE GENOMIC DNA]</scope>
    <source>
        <strain evidence="3 4">NCTC11388</strain>
    </source>
</reference>
<dbReference type="NCBIfam" id="TIGR01382">
    <property type="entry name" value="PfpI"/>
    <property type="match status" value="1"/>
</dbReference>
<comment type="similarity">
    <text evidence="1">Belongs to the peptidase C56 family.</text>
</comment>
<keyword evidence="3" id="KW-0378">Hydrolase</keyword>
<feature type="domain" description="DJ-1/PfpI" evidence="2">
    <location>
        <begin position="3"/>
        <end position="168"/>
    </location>
</feature>
<dbReference type="AlphaFoldDB" id="A0A380C843"/>
<dbReference type="RefSeq" id="WP_115170219.1">
    <property type="nucleotide sequence ID" value="NZ_UGYW01000002.1"/>
</dbReference>
<dbReference type="Proteomes" id="UP000254893">
    <property type="component" value="Unassembled WGS sequence"/>
</dbReference>
<organism evidence="3 4">
    <name type="scientific">Sphingobacterium spiritivorum</name>
    <name type="common">Flavobacterium spiritivorum</name>
    <dbReference type="NCBI Taxonomy" id="258"/>
    <lineage>
        <taxon>Bacteria</taxon>
        <taxon>Pseudomonadati</taxon>
        <taxon>Bacteroidota</taxon>
        <taxon>Sphingobacteriia</taxon>
        <taxon>Sphingobacteriales</taxon>
        <taxon>Sphingobacteriaceae</taxon>
        <taxon>Sphingobacterium</taxon>
    </lineage>
</organism>
<dbReference type="PROSITE" id="PS51276">
    <property type="entry name" value="PEPTIDASE_C56_PFPI"/>
    <property type="match status" value="1"/>
</dbReference>
<sequence length="177" mass="19856">MNKIAILAADGFEEIELKSPKIYLQNKGFQVDIVSPKDIEFVRSWNHFDWGPSYPIDVHLAEAAPSVYEALILPGGTLSPDTLRVLPKALDFIKHFIEQKKLIAAICHGAWPLIELDYVKGKRMTSVSNIRTDLKNAGAIWEDEAVIQDSNLISSRTPDDLEFFNSAVTAYLEEVIL</sequence>